<name>A0ABM8LJ27_9BURK</name>
<organism evidence="1 2">
    <name type="scientific">Achromobacter mucicolens</name>
    <dbReference type="NCBI Taxonomy" id="1389922"/>
    <lineage>
        <taxon>Bacteria</taxon>
        <taxon>Pseudomonadati</taxon>
        <taxon>Pseudomonadota</taxon>
        <taxon>Betaproteobacteria</taxon>
        <taxon>Burkholderiales</taxon>
        <taxon>Alcaligenaceae</taxon>
        <taxon>Achromobacter</taxon>
    </lineage>
</organism>
<reference evidence="1 2" key="1">
    <citation type="submission" date="2020-04" db="EMBL/GenBank/DDBJ databases">
        <authorList>
            <person name="De Canck E."/>
        </authorList>
    </citation>
    <scope>NUCLEOTIDE SEQUENCE [LARGE SCALE GENOMIC DNA]</scope>
    <source>
        <strain evidence="1 2">LMG 3415</strain>
    </source>
</reference>
<evidence type="ECO:0000313" key="1">
    <source>
        <dbReference type="EMBL" id="CAB3904555.1"/>
    </source>
</evidence>
<gene>
    <name evidence="1" type="ORF">LMG3415_04643</name>
</gene>
<comment type="caution">
    <text evidence="1">The sequence shown here is derived from an EMBL/GenBank/DDBJ whole genome shotgun (WGS) entry which is preliminary data.</text>
</comment>
<evidence type="ECO:0000313" key="2">
    <source>
        <dbReference type="Proteomes" id="UP000507140"/>
    </source>
</evidence>
<sequence length="567" mass="55398">MAVTVAGLPPIMTVGVPTSPASIWPPSVNVSVVSASTALVSATLKTASLPSLTSPASATVRAGTSAPGFGFDGSVLSVSTIVALPESVILPGRAMPLAELPVSVASSVNCSRPSNTESSVVGTVTTMPPVVPAGTVTLYVPSGLAVTVAGLPPIMTVGVPTSPASIWPPSVNVRVVSASTALVSATLKTASLPSLTSPASETVRAGTSAPGFGFDGSVLSVSTIVALPESVILPGRAMPLVELPVSVASSVNCSRPSNTESSVVGTVTTMPPVVPAGTVTLYVPSGLAVTVAGLPPIITVGVPTSPASIWPPSVNVRVVSASTALVSATLKTASLPSLTSPASETVRAGTSAPGLGLDGSVLSVSTIVALPESVMLPGKATPLAVLPESVASSVSCSRPSKTESSVVGTVTTMPPVVPAGTVTLYVPSGLAVTVAGLPPITTVGAPTSPASIWPPSVKVRVVSASTGLDSATLKTASLPSLTSPASETVRAGTSAPGFGLVGSVLSVSTIVALPESVMLPGRATPLAVLPLSVASSVSCSRPSNTESSAVGTVTTMPPVVPAGTVML</sequence>
<protein>
    <submittedName>
        <fullName evidence="1">Uncharacterized protein</fullName>
    </submittedName>
</protein>
<dbReference type="Proteomes" id="UP000507140">
    <property type="component" value="Unassembled WGS sequence"/>
</dbReference>
<accession>A0ABM8LJ27</accession>
<keyword evidence="2" id="KW-1185">Reference proteome</keyword>
<dbReference type="EMBL" id="CADIKR010000006">
    <property type="protein sequence ID" value="CAB3904555.1"/>
    <property type="molecule type" value="Genomic_DNA"/>
</dbReference>
<proteinExistence type="predicted"/>